<evidence type="ECO:0000256" key="2">
    <source>
        <dbReference type="ARBA" id="ARBA00022475"/>
    </source>
</evidence>
<feature type="transmembrane region" description="Helical" evidence="8">
    <location>
        <begin position="265"/>
        <end position="282"/>
    </location>
</feature>
<dbReference type="InterPro" id="IPR038731">
    <property type="entry name" value="RgtA/B/C-like"/>
</dbReference>
<reference evidence="11" key="1">
    <citation type="journal article" date="2019" name="Int. J. Syst. Evol. Microbiol.">
        <title>The Global Catalogue of Microorganisms (GCM) 10K type strain sequencing project: providing services to taxonomists for standard genome sequencing and annotation.</title>
        <authorList>
            <consortium name="The Broad Institute Genomics Platform"/>
            <consortium name="The Broad Institute Genome Sequencing Center for Infectious Disease"/>
            <person name="Wu L."/>
            <person name="Ma J."/>
        </authorList>
    </citation>
    <scope>NUCLEOTIDE SEQUENCE [LARGE SCALE GENOMIC DNA]</scope>
    <source>
        <strain evidence="11">KCTC 42247</strain>
    </source>
</reference>
<evidence type="ECO:0000256" key="6">
    <source>
        <dbReference type="ARBA" id="ARBA00022989"/>
    </source>
</evidence>
<dbReference type="PANTHER" id="PTHR33908:SF11">
    <property type="entry name" value="MEMBRANE PROTEIN"/>
    <property type="match status" value="1"/>
</dbReference>
<protein>
    <submittedName>
        <fullName evidence="10">Glycosyltransferase family 39 protein</fullName>
    </submittedName>
</protein>
<feature type="domain" description="Glycosyltransferase RgtA/B/C/D-like" evidence="9">
    <location>
        <begin position="49"/>
        <end position="206"/>
    </location>
</feature>
<evidence type="ECO:0000256" key="3">
    <source>
        <dbReference type="ARBA" id="ARBA00022676"/>
    </source>
</evidence>
<feature type="transmembrane region" description="Helical" evidence="8">
    <location>
        <begin position="146"/>
        <end position="177"/>
    </location>
</feature>
<comment type="subcellular location">
    <subcellularLocation>
        <location evidence="1">Cell membrane</location>
        <topology evidence="1">Multi-pass membrane protein</topology>
    </subcellularLocation>
</comment>
<gene>
    <name evidence="10" type="ORF">ACFSQ6_04215</name>
</gene>
<dbReference type="RefSeq" id="WP_066755310.1">
    <property type="nucleotide sequence ID" value="NZ_JBHUMB010000006.1"/>
</dbReference>
<evidence type="ECO:0000256" key="7">
    <source>
        <dbReference type="ARBA" id="ARBA00023136"/>
    </source>
</evidence>
<evidence type="ECO:0000256" key="4">
    <source>
        <dbReference type="ARBA" id="ARBA00022679"/>
    </source>
</evidence>
<feature type="transmembrane region" description="Helical" evidence="8">
    <location>
        <begin position="189"/>
        <end position="208"/>
    </location>
</feature>
<evidence type="ECO:0000256" key="8">
    <source>
        <dbReference type="SAM" id="Phobius"/>
    </source>
</evidence>
<dbReference type="InterPro" id="IPR050297">
    <property type="entry name" value="LipidA_mod_glycosyltrf_83"/>
</dbReference>
<proteinExistence type="predicted"/>
<keyword evidence="6 8" id="KW-1133">Transmembrane helix</keyword>
<keyword evidence="3" id="KW-0328">Glycosyltransferase</keyword>
<keyword evidence="11" id="KW-1185">Reference proteome</keyword>
<feature type="transmembrane region" description="Helical" evidence="8">
    <location>
        <begin position="121"/>
        <end position="140"/>
    </location>
</feature>
<feature type="transmembrane region" description="Helical" evidence="8">
    <location>
        <begin position="72"/>
        <end position="89"/>
    </location>
</feature>
<sequence>MRNYTILICFIVFKVVLQYTLIGPEYDLQRDEFLHLDQANHLAWGYTSVPPVTSWISYFIKLLGNTVFWVKFFPALFGALTMVVVWKTIEVLKGDFFALILGASCITFSVLLRLNTLYQPNSLDVLCWTTFYFFLIKYLHRRQAKWMYLLAITFAIGFLNKYNIAFLILGIVPAAIISGERKIWTDRSLYIGVALAFVLILPNLIWQYNHDFPVFHHLKELADTHLVHVSRWSFARSQLLFFPITFPIIIIGLYALMRYPDFQKYQLYLWSFLLTIFIFLFFKAKDYYAIGLYPIYFAFGSVYISSLLPRRASTAIRAILIALPIIGFIPMYQLAFPNKSPDYITQHPAPYRAFGLLTWEDGKEHSLPQDFADMLGWKELARMVDSVYANIPNSRNTLVLCDNYGQAGAINYYSRKGIRAVSFNADYLHWFDFSVPYYNLIRVGSGRESDQEMAKTAPYFRQAMYVGSITNRHAREFGTAILCFIEAKIDVNKQLQAEINAQKR</sequence>
<keyword evidence="7 8" id="KW-0472">Membrane</keyword>
<dbReference type="Pfam" id="PF13231">
    <property type="entry name" value="PMT_2"/>
    <property type="match status" value="1"/>
</dbReference>
<evidence type="ECO:0000256" key="5">
    <source>
        <dbReference type="ARBA" id="ARBA00022692"/>
    </source>
</evidence>
<evidence type="ECO:0000256" key="1">
    <source>
        <dbReference type="ARBA" id="ARBA00004651"/>
    </source>
</evidence>
<evidence type="ECO:0000259" key="9">
    <source>
        <dbReference type="Pfam" id="PF13231"/>
    </source>
</evidence>
<feature type="transmembrane region" description="Helical" evidence="8">
    <location>
        <begin position="315"/>
        <end position="335"/>
    </location>
</feature>
<feature type="transmembrane region" description="Helical" evidence="8">
    <location>
        <begin position="288"/>
        <end position="308"/>
    </location>
</feature>
<keyword evidence="5 8" id="KW-0812">Transmembrane</keyword>
<name>A0ABW5U9T7_9SPHI</name>
<keyword evidence="4" id="KW-0808">Transferase</keyword>
<feature type="transmembrane region" description="Helical" evidence="8">
    <location>
        <begin position="95"/>
        <end position="114"/>
    </location>
</feature>
<organism evidence="10 11">
    <name type="scientific">Sphingobacterium populi</name>
    <dbReference type="NCBI Taxonomy" id="1812824"/>
    <lineage>
        <taxon>Bacteria</taxon>
        <taxon>Pseudomonadati</taxon>
        <taxon>Bacteroidota</taxon>
        <taxon>Sphingobacteriia</taxon>
        <taxon>Sphingobacteriales</taxon>
        <taxon>Sphingobacteriaceae</taxon>
        <taxon>Sphingobacterium</taxon>
    </lineage>
</organism>
<accession>A0ABW5U9T7</accession>
<comment type="caution">
    <text evidence="10">The sequence shown here is derived from an EMBL/GenBank/DDBJ whole genome shotgun (WGS) entry which is preliminary data.</text>
</comment>
<evidence type="ECO:0000313" key="10">
    <source>
        <dbReference type="EMBL" id="MFD2742592.1"/>
    </source>
</evidence>
<dbReference type="EMBL" id="JBHUMB010000006">
    <property type="protein sequence ID" value="MFD2742592.1"/>
    <property type="molecule type" value="Genomic_DNA"/>
</dbReference>
<feature type="transmembrane region" description="Helical" evidence="8">
    <location>
        <begin position="239"/>
        <end position="256"/>
    </location>
</feature>
<keyword evidence="2" id="KW-1003">Cell membrane</keyword>
<feature type="transmembrane region" description="Helical" evidence="8">
    <location>
        <begin position="42"/>
        <end position="60"/>
    </location>
</feature>
<dbReference type="Proteomes" id="UP001597418">
    <property type="component" value="Unassembled WGS sequence"/>
</dbReference>
<evidence type="ECO:0000313" key="11">
    <source>
        <dbReference type="Proteomes" id="UP001597418"/>
    </source>
</evidence>
<dbReference type="PANTHER" id="PTHR33908">
    <property type="entry name" value="MANNOSYLTRANSFERASE YKCB-RELATED"/>
    <property type="match status" value="1"/>
</dbReference>